<evidence type="ECO:0000259" key="2">
    <source>
        <dbReference type="Pfam" id="PF05193"/>
    </source>
</evidence>
<dbReference type="SUPFAM" id="SSF63411">
    <property type="entry name" value="LuxS/MPP-like metallohydrolase"/>
    <property type="match status" value="2"/>
</dbReference>
<comment type="caution">
    <text evidence="3">The sequence shown here is derived from an EMBL/GenBank/DDBJ whole genome shotgun (WGS) entry which is preliminary data.</text>
</comment>
<dbReference type="Pfam" id="PF05193">
    <property type="entry name" value="Peptidase_M16_C"/>
    <property type="match status" value="1"/>
</dbReference>
<proteinExistence type="inferred from homology"/>
<gene>
    <name evidence="3" type="ORF">G6R30_04260</name>
</gene>
<protein>
    <submittedName>
        <fullName evidence="3">Insulinase family protein</fullName>
    </submittedName>
</protein>
<dbReference type="PANTHER" id="PTHR11851">
    <property type="entry name" value="METALLOPROTEASE"/>
    <property type="match status" value="1"/>
</dbReference>
<dbReference type="EMBL" id="JAAMFL010000006">
    <property type="protein sequence ID" value="MBS9337674.1"/>
    <property type="molecule type" value="Genomic_DNA"/>
</dbReference>
<reference evidence="3 4" key="1">
    <citation type="submission" date="2020-02" db="EMBL/GenBank/DDBJ databases">
        <title>Fructobacillus sp. isolated from paper mulberry of Taiwan.</title>
        <authorList>
            <person name="Lin S.-T."/>
        </authorList>
    </citation>
    <scope>NUCLEOTIDE SEQUENCE [LARGE SCALE GENOMIC DNA]</scope>
    <source>
        <strain evidence="3 4">S1-1</strain>
    </source>
</reference>
<name>A0ABS5QWU1_9LACO</name>
<comment type="similarity">
    <text evidence="1">Belongs to the peptidase M16 family.</text>
</comment>
<sequence>MTSDGKEACQSVLLESQKFNRNTVTLAFVQKAKVGAASKRALLSYLMAVSSKRYPTQQAVAKKLMALYGASFSVRVQAVGDLNLLIVTLTYVKKSRLPIDANAAERFEQEVISFLNDMVFDLDLKGLQEDQQTLSAEKGNLLQAILNRRDDKVGLAVDEARTRLFQEPALQASILGGKEEVKKMTVDQLALAYREMIEEDERLLFVQGDWQEAQLKALVNKWPNGTRASEQPVRVSWPALVKGPLQWIENADFSQAVVLAHYRLPEDRDLFATGLLLNALLGAGPSSLLFTEIREKRSLAYQISSRFQWDLGLVTVLAECANNNARAVLDLVDEQLAKIALGKVEDEMIEQAKRTVLAARKRLADEPEAETFEAMQAALLPGIPAPDALARRIQSVTKGELATLAKELQKIDCSVMGQGEHHDDNAF</sequence>
<dbReference type="InterPro" id="IPR007863">
    <property type="entry name" value="Peptidase_M16_C"/>
</dbReference>
<dbReference type="PANTHER" id="PTHR11851:SF49">
    <property type="entry name" value="MITOCHONDRIAL-PROCESSING PEPTIDASE SUBUNIT ALPHA"/>
    <property type="match status" value="1"/>
</dbReference>
<evidence type="ECO:0000256" key="1">
    <source>
        <dbReference type="ARBA" id="ARBA00007261"/>
    </source>
</evidence>
<evidence type="ECO:0000313" key="3">
    <source>
        <dbReference type="EMBL" id="MBS9337674.1"/>
    </source>
</evidence>
<dbReference type="Gene3D" id="3.30.830.10">
    <property type="entry name" value="Metalloenzyme, LuxS/M16 peptidase-like"/>
    <property type="match status" value="2"/>
</dbReference>
<evidence type="ECO:0000313" key="4">
    <source>
        <dbReference type="Proteomes" id="UP001519503"/>
    </source>
</evidence>
<keyword evidence="4" id="KW-1185">Reference proteome</keyword>
<organism evidence="3 4">
    <name type="scientific">Fructobacillus parabroussonetiae</name>
    <dbReference type="NCBI Taxonomy" id="2713174"/>
    <lineage>
        <taxon>Bacteria</taxon>
        <taxon>Bacillati</taxon>
        <taxon>Bacillota</taxon>
        <taxon>Bacilli</taxon>
        <taxon>Lactobacillales</taxon>
        <taxon>Lactobacillaceae</taxon>
        <taxon>Fructobacillus</taxon>
    </lineage>
</organism>
<dbReference type="RefSeq" id="WP_213821813.1">
    <property type="nucleotide sequence ID" value="NZ_JAAMFL010000006.1"/>
</dbReference>
<feature type="domain" description="Peptidase M16 C-terminal" evidence="2">
    <location>
        <begin position="183"/>
        <end position="355"/>
    </location>
</feature>
<dbReference type="Proteomes" id="UP001519503">
    <property type="component" value="Unassembled WGS sequence"/>
</dbReference>
<dbReference type="InterPro" id="IPR050361">
    <property type="entry name" value="MPP/UQCRC_Complex"/>
</dbReference>
<accession>A0ABS5QWU1</accession>
<dbReference type="InterPro" id="IPR011249">
    <property type="entry name" value="Metalloenz_LuxS/M16"/>
</dbReference>